<accession>A0A978UD55</accession>
<dbReference type="PROSITE" id="PS00283">
    <property type="entry name" value="SOYBEAN_KUNITZ"/>
    <property type="match status" value="1"/>
</dbReference>
<feature type="chain" id="PRO_5037008764" evidence="3">
    <location>
        <begin position="23"/>
        <end position="418"/>
    </location>
</feature>
<dbReference type="Gene3D" id="2.80.10.50">
    <property type="match status" value="2"/>
</dbReference>
<proteinExistence type="inferred from homology"/>
<dbReference type="GO" id="GO:0004866">
    <property type="term" value="F:endopeptidase inhibitor activity"/>
    <property type="evidence" value="ECO:0007669"/>
    <property type="project" value="InterPro"/>
</dbReference>
<keyword evidence="2" id="KW-1015">Disulfide bond</keyword>
<evidence type="ECO:0000313" key="4">
    <source>
        <dbReference type="EMBL" id="KAH7512698.1"/>
    </source>
</evidence>
<dbReference type="Pfam" id="PF00197">
    <property type="entry name" value="Kunitz_legume"/>
    <property type="match status" value="2"/>
</dbReference>
<dbReference type="Proteomes" id="UP000813462">
    <property type="component" value="Unassembled WGS sequence"/>
</dbReference>
<dbReference type="SMART" id="SM00452">
    <property type="entry name" value="STI"/>
    <property type="match status" value="2"/>
</dbReference>
<evidence type="ECO:0000256" key="3">
    <source>
        <dbReference type="SAM" id="SignalP"/>
    </source>
</evidence>
<evidence type="ECO:0000313" key="5">
    <source>
        <dbReference type="Proteomes" id="UP000813462"/>
    </source>
</evidence>
<dbReference type="AlphaFoldDB" id="A0A978UD55"/>
<protein>
    <submittedName>
        <fullName evidence="4">Uncharacterized protein</fullName>
    </submittedName>
</protein>
<dbReference type="PANTHER" id="PTHR33107:SF81">
    <property type="entry name" value="TRYPSIN INHIBITOR A"/>
    <property type="match status" value="1"/>
</dbReference>
<evidence type="ECO:0000256" key="2">
    <source>
        <dbReference type="ARBA" id="ARBA00023157"/>
    </source>
</evidence>
<dbReference type="InterPro" id="IPR011065">
    <property type="entry name" value="Kunitz_inhibitor_STI-like_sf"/>
</dbReference>
<keyword evidence="3" id="KW-0732">Signal</keyword>
<dbReference type="PANTHER" id="PTHR33107">
    <property type="entry name" value="KUNITZ TRYPSIN INHIBITOR 2"/>
    <property type="match status" value="1"/>
</dbReference>
<dbReference type="EMBL" id="JAEACU010000012">
    <property type="protein sequence ID" value="KAH7512698.1"/>
    <property type="molecule type" value="Genomic_DNA"/>
</dbReference>
<name>A0A978UD55_ZIZJJ</name>
<feature type="signal peptide" evidence="3">
    <location>
        <begin position="1"/>
        <end position="22"/>
    </location>
</feature>
<dbReference type="InterPro" id="IPR002160">
    <property type="entry name" value="Prot_inh_Kunz-lg"/>
</dbReference>
<evidence type="ECO:0000256" key="1">
    <source>
        <dbReference type="ARBA" id="ARBA00005440"/>
    </source>
</evidence>
<comment type="similarity">
    <text evidence="1">Belongs to the protease inhibitor I3 (leguminous Kunitz-type inhibitor) family.</text>
</comment>
<dbReference type="SUPFAM" id="SSF50386">
    <property type="entry name" value="STI-like"/>
    <property type="match status" value="2"/>
</dbReference>
<sequence>MMKLIGMRPSFIWLVMAMVTTAQIIPSLCPPVVDTTGQPLRRGLEYYIKPALLDTFSGPSTLVEHNISSALCPNYVREGWPSSNRLPVAFEPVEENDLLVRERKNFKATFYKPAKCEGSTTWKVGKRDEETQKRLIETGDGGRFGNLFLIDRSGERFGESKNIYNLRYCPTEICPTCKFECGNFEALILENRERFMSLGNDGAPVAKLMRRLSTSLIIWLVIAMAAKAQDDEEDDVVVDYSSVLDTSGRPLERGLKYLIKPALLTHVGGPLTMIDLNGSGSCPFYVGQGNVSGSNEIPVTFNPLVDGENLVRERKNLKVAFSTARRTCTIWKVGQQDPWTRRSLIETAGESSSDGGKWSNYFVIVRDQRLGGNIYNLEFCPICRFGYCGRLECLVEKGKRLVALGVEGFALPLVFERV</sequence>
<reference evidence="4" key="1">
    <citation type="journal article" date="2021" name="Front. Plant Sci.">
        <title>Chromosome-Scale Genome Assembly for Chinese Sour Jujube and Insights Into Its Genome Evolution and Domestication Signature.</title>
        <authorList>
            <person name="Shen L.-Y."/>
            <person name="Luo H."/>
            <person name="Wang X.-L."/>
            <person name="Wang X.-M."/>
            <person name="Qiu X.-J."/>
            <person name="Liu H."/>
            <person name="Zhou S.-S."/>
            <person name="Jia K.-H."/>
            <person name="Nie S."/>
            <person name="Bao Y.-T."/>
            <person name="Zhang R.-G."/>
            <person name="Yun Q.-Z."/>
            <person name="Chai Y.-H."/>
            <person name="Lu J.-Y."/>
            <person name="Li Y."/>
            <person name="Zhao S.-W."/>
            <person name="Mao J.-F."/>
            <person name="Jia S.-G."/>
            <person name="Mao Y.-M."/>
        </authorList>
    </citation>
    <scope>NUCLEOTIDE SEQUENCE</scope>
    <source>
        <strain evidence="4">AT0</strain>
        <tissue evidence="4">Leaf</tissue>
    </source>
</reference>
<organism evidence="4 5">
    <name type="scientific">Ziziphus jujuba var. spinosa</name>
    <dbReference type="NCBI Taxonomy" id="714518"/>
    <lineage>
        <taxon>Eukaryota</taxon>
        <taxon>Viridiplantae</taxon>
        <taxon>Streptophyta</taxon>
        <taxon>Embryophyta</taxon>
        <taxon>Tracheophyta</taxon>
        <taxon>Spermatophyta</taxon>
        <taxon>Magnoliopsida</taxon>
        <taxon>eudicotyledons</taxon>
        <taxon>Gunneridae</taxon>
        <taxon>Pentapetalae</taxon>
        <taxon>rosids</taxon>
        <taxon>fabids</taxon>
        <taxon>Rosales</taxon>
        <taxon>Rhamnaceae</taxon>
        <taxon>Paliureae</taxon>
        <taxon>Ziziphus</taxon>
    </lineage>
</organism>
<comment type="caution">
    <text evidence="4">The sequence shown here is derived from an EMBL/GenBank/DDBJ whole genome shotgun (WGS) entry which is preliminary data.</text>
</comment>
<gene>
    <name evidence="4" type="ORF">FEM48_Zijuj12G0118300</name>
</gene>